<dbReference type="InterPro" id="IPR008271">
    <property type="entry name" value="Ser/Thr_kinase_AS"/>
</dbReference>
<accession>A0A1J4MQS1</accession>
<feature type="binding site" evidence="4">
    <location>
        <position position="333"/>
    </location>
    <ligand>
        <name>ATP</name>
        <dbReference type="ChEBI" id="CHEBI:30616"/>
    </ligand>
</feature>
<dbReference type="GO" id="GO:0004674">
    <property type="term" value="F:protein serine/threonine kinase activity"/>
    <property type="evidence" value="ECO:0007669"/>
    <property type="project" value="UniProtKB-KW"/>
</dbReference>
<dbReference type="VEuPathDB" id="CryptoDB:cand_000470"/>
<dbReference type="InterPro" id="IPR051681">
    <property type="entry name" value="Ser/Thr_Kinases-Pseudokinases"/>
</dbReference>
<keyword evidence="6" id="KW-0808">Transferase</keyword>
<gene>
    <name evidence="6" type="ORF">cand_000470</name>
</gene>
<keyword evidence="1" id="KW-0723">Serine/threonine-protein kinase</keyword>
<name>A0A1J4MQS1_9CRYT</name>
<evidence type="ECO:0000313" key="6">
    <source>
        <dbReference type="EMBL" id="OII76526.1"/>
    </source>
</evidence>
<evidence type="ECO:0000256" key="4">
    <source>
        <dbReference type="PROSITE-ProRule" id="PRU10141"/>
    </source>
</evidence>
<feature type="domain" description="Protein kinase" evidence="5">
    <location>
        <begin position="306"/>
        <end position="612"/>
    </location>
</feature>
<evidence type="ECO:0000256" key="3">
    <source>
        <dbReference type="ARBA" id="ARBA00022840"/>
    </source>
</evidence>
<protein>
    <submittedName>
        <fullName evidence="6">Protein kinase domain-containing protein</fullName>
    </submittedName>
</protein>
<dbReference type="EMBL" id="LRBS01000057">
    <property type="protein sequence ID" value="OII76526.1"/>
    <property type="molecule type" value="Genomic_DNA"/>
</dbReference>
<keyword evidence="3 4" id="KW-0067">ATP-binding</keyword>
<dbReference type="PROSITE" id="PS00107">
    <property type="entry name" value="PROTEIN_KINASE_ATP"/>
    <property type="match status" value="1"/>
</dbReference>
<dbReference type="Gene3D" id="3.30.200.20">
    <property type="entry name" value="Phosphorylase Kinase, domain 1"/>
    <property type="match status" value="1"/>
</dbReference>
<keyword evidence="2 4" id="KW-0547">Nucleotide-binding</keyword>
<dbReference type="PROSITE" id="PS00108">
    <property type="entry name" value="PROTEIN_KINASE_ST"/>
    <property type="match status" value="1"/>
</dbReference>
<dbReference type="RefSeq" id="XP_067068372.1">
    <property type="nucleotide sequence ID" value="XM_067210297.1"/>
</dbReference>
<evidence type="ECO:0000256" key="1">
    <source>
        <dbReference type="ARBA" id="ARBA00022527"/>
    </source>
</evidence>
<dbReference type="PANTHER" id="PTHR44329">
    <property type="entry name" value="SERINE/THREONINE-PROTEIN KINASE TNNI3K-RELATED"/>
    <property type="match status" value="1"/>
</dbReference>
<dbReference type="Pfam" id="PF07714">
    <property type="entry name" value="PK_Tyr_Ser-Thr"/>
    <property type="match status" value="1"/>
</dbReference>
<dbReference type="InterPro" id="IPR017441">
    <property type="entry name" value="Protein_kinase_ATP_BS"/>
</dbReference>
<reference evidence="6 7" key="1">
    <citation type="submission" date="2016-10" db="EMBL/GenBank/DDBJ databases">
        <title>Reductive evolution of mitochondrial metabolism and differential evolution of invasion-related proteins in Cryptosporidium.</title>
        <authorList>
            <person name="Liu S."/>
            <person name="Roellig D.M."/>
            <person name="Guo Y."/>
            <person name="Li N."/>
            <person name="Frace M.A."/>
            <person name="Tang K."/>
            <person name="Zhang L."/>
            <person name="Feng Y."/>
            <person name="Xiao L."/>
        </authorList>
    </citation>
    <scope>NUCLEOTIDE SEQUENCE [LARGE SCALE GENOMIC DNA]</scope>
    <source>
        <strain evidence="6">30847</strain>
    </source>
</reference>
<keyword evidence="6" id="KW-0418">Kinase</keyword>
<dbReference type="Proteomes" id="UP000186804">
    <property type="component" value="Unassembled WGS sequence"/>
</dbReference>
<dbReference type="GO" id="GO:0005524">
    <property type="term" value="F:ATP binding"/>
    <property type="evidence" value="ECO:0007669"/>
    <property type="project" value="UniProtKB-UniRule"/>
</dbReference>
<dbReference type="InterPro" id="IPR001245">
    <property type="entry name" value="Ser-Thr/Tyr_kinase_cat_dom"/>
</dbReference>
<keyword evidence="7" id="KW-1185">Reference proteome</keyword>
<organism evidence="6 7">
    <name type="scientific">Cryptosporidium andersoni</name>
    <dbReference type="NCBI Taxonomy" id="117008"/>
    <lineage>
        <taxon>Eukaryota</taxon>
        <taxon>Sar</taxon>
        <taxon>Alveolata</taxon>
        <taxon>Apicomplexa</taxon>
        <taxon>Conoidasida</taxon>
        <taxon>Coccidia</taxon>
        <taxon>Eucoccidiorida</taxon>
        <taxon>Eimeriorina</taxon>
        <taxon>Cryptosporidiidae</taxon>
        <taxon>Cryptosporidium</taxon>
    </lineage>
</organism>
<dbReference type="CDD" id="cd13999">
    <property type="entry name" value="STKc_MAP3K-like"/>
    <property type="match status" value="1"/>
</dbReference>
<dbReference type="AlphaFoldDB" id="A0A1J4MQS1"/>
<dbReference type="InterPro" id="IPR000719">
    <property type="entry name" value="Prot_kinase_dom"/>
</dbReference>
<evidence type="ECO:0000256" key="2">
    <source>
        <dbReference type="ARBA" id="ARBA00022741"/>
    </source>
</evidence>
<dbReference type="SMART" id="SM00220">
    <property type="entry name" value="S_TKc"/>
    <property type="match status" value="1"/>
</dbReference>
<dbReference type="Gene3D" id="1.10.510.10">
    <property type="entry name" value="Transferase(Phosphotransferase) domain 1"/>
    <property type="match status" value="1"/>
</dbReference>
<evidence type="ECO:0000313" key="7">
    <source>
        <dbReference type="Proteomes" id="UP000186804"/>
    </source>
</evidence>
<sequence>MNFQVSPILQNSISWSANSTNGSFIANREYLVRNKENSTIQFPENPKGSCSNENTLNVDRPVSARCTSIPHYNSNFCKYPTPNILNSNSKRFMIGIPKTNILSHINPVLNRSVSFSSANNQLVQNSRNYLEKPIPSSISSVGSQPSIKGINTQNSSFTNINNTFGSANKTGLSNTSLKIPSRQISYTARQPSVSAKINPISSKHNHANLKIPFIRLPSISSRSYIHSISSQHLPIPYVNKSTGISSANFAYTSSFKSSEAPNQSVDVINGKSLISNSKLVYRGFEDVNKRNYILEITDVEINIQDIKLKKLLGRGATSLVYLAIWRGTDVAVKLLGNLADFQNVEKESEIPCLISNEKNSLRLKEFEGEVNIMKHVRHPNIILYMGGNIRSNPPFVVTEYCAGGSLFNLLYGISQHNEESDQVTFTGPSFKLTIYQRLKILLDIARGIYFLHSSDPPIVHRDIKSLNILLAYPVDSQNDIPLAKVGDLGLCKHASNGNEGSYCGNKIENVVGTYQWMAPEVITNQIYNTYIDVYSFGMIIYELVTNKTPFLEFGVNVDPDILVSEIIKGTRPCMDYIIENIPQEIIKLMQSCWDQVPLNRPNMTDVISDLILLINKSHSTPNI</sequence>
<dbReference type="PROSITE" id="PS50011">
    <property type="entry name" value="PROTEIN_KINASE_DOM"/>
    <property type="match status" value="1"/>
</dbReference>
<dbReference type="GeneID" id="92364232"/>
<dbReference type="SUPFAM" id="SSF56112">
    <property type="entry name" value="Protein kinase-like (PK-like)"/>
    <property type="match status" value="1"/>
</dbReference>
<comment type="caution">
    <text evidence="6">The sequence shown here is derived from an EMBL/GenBank/DDBJ whole genome shotgun (WGS) entry which is preliminary data.</text>
</comment>
<evidence type="ECO:0000259" key="5">
    <source>
        <dbReference type="PROSITE" id="PS50011"/>
    </source>
</evidence>
<dbReference type="OrthoDB" id="1714095at2759"/>
<proteinExistence type="predicted"/>
<dbReference type="InterPro" id="IPR011009">
    <property type="entry name" value="Kinase-like_dom_sf"/>
</dbReference>